<dbReference type="EMBL" id="LR797067">
    <property type="protein sequence ID" value="CAB4184518.1"/>
    <property type="molecule type" value="Genomic_DNA"/>
</dbReference>
<sequence>MNAHDYADRGWLVFPLAQHSKQPNPRYAPSGYKSATTDHEIISTWPDRGNIGIACAPSGLIIIDVDYRNGPDLALVNSLPATHAVGTADGFHLYYRTEQLGPVRGKLGDGIDIKYNGYVVAPPSIHPDGIAYREMDCMEPITLPAGLKSLVLK</sequence>
<evidence type="ECO:0000259" key="1">
    <source>
        <dbReference type="SMART" id="SM00943"/>
    </source>
</evidence>
<accession>A0A6J5QUD2</accession>
<proteinExistence type="predicted"/>
<dbReference type="InterPro" id="IPR015330">
    <property type="entry name" value="DNA_primase/pol_bifunc_N"/>
</dbReference>
<feature type="domain" description="DNA primase/polymerase bifunctional N-terminal" evidence="1">
    <location>
        <begin position="3"/>
        <end position="147"/>
    </location>
</feature>
<dbReference type="SUPFAM" id="SSF56747">
    <property type="entry name" value="Prim-pol domain"/>
    <property type="match status" value="1"/>
</dbReference>
<dbReference type="CDD" id="cd04859">
    <property type="entry name" value="Prim_Pol"/>
    <property type="match status" value="1"/>
</dbReference>
<reference evidence="2" key="1">
    <citation type="submission" date="2020-05" db="EMBL/GenBank/DDBJ databases">
        <authorList>
            <person name="Chiriac C."/>
            <person name="Salcher M."/>
            <person name="Ghai R."/>
            <person name="Kavagutti S V."/>
        </authorList>
    </citation>
    <scope>NUCLEOTIDE SEQUENCE</scope>
</reference>
<dbReference type="SMART" id="SM00943">
    <property type="entry name" value="Prim-Pol"/>
    <property type="match status" value="1"/>
</dbReference>
<evidence type="ECO:0000313" key="2">
    <source>
        <dbReference type="EMBL" id="CAB4184518.1"/>
    </source>
</evidence>
<protein>
    <submittedName>
        <fullName evidence="2">Prim_Pol domain containing protein</fullName>
    </submittedName>
</protein>
<evidence type="ECO:0000313" key="3">
    <source>
        <dbReference type="EMBL" id="CAB4215406.1"/>
    </source>
</evidence>
<name>A0A6J5QUD2_9CAUD</name>
<organism evidence="2">
    <name type="scientific">uncultured Caudovirales phage</name>
    <dbReference type="NCBI Taxonomy" id="2100421"/>
    <lineage>
        <taxon>Viruses</taxon>
        <taxon>Duplodnaviria</taxon>
        <taxon>Heunggongvirae</taxon>
        <taxon>Uroviricota</taxon>
        <taxon>Caudoviricetes</taxon>
        <taxon>Peduoviridae</taxon>
        <taxon>Maltschvirus</taxon>
        <taxon>Maltschvirus maltsch</taxon>
    </lineage>
</organism>
<dbReference type="EMBL" id="LR797421">
    <property type="protein sequence ID" value="CAB4215406.1"/>
    <property type="molecule type" value="Genomic_DNA"/>
</dbReference>
<gene>
    <name evidence="2" type="ORF">UFOVP1121_25</name>
    <name evidence="3" type="ORF">UFOVP1482_24</name>
</gene>
<dbReference type="Pfam" id="PF09250">
    <property type="entry name" value="Prim-Pol"/>
    <property type="match status" value="1"/>
</dbReference>